<gene>
    <name evidence="1" type="ORF">SDC9_155937</name>
</gene>
<accession>A0A645F562</accession>
<dbReference type="AlphaFoldDB" id="A0A645F562"/>
<sequence>MGRSKNTKWYLNKSKIQQADVCWSKQGGNGKYRVKQGSTVALDNLCKK</sequence>
<comment type="caution">
    <text evidence="1">The sequence shown here is derived from an EMBL/GenBank/DDBJ whole genome shotgun (WGS) entry which is preliminary data.</text>
</comment>
<name>A0A645F562_9ZZZZ</name>
<dbReference type="EMBL" id="VSSQ01054731">
    <property type="protein sequence ID" value="MPN08652.1"/>
    <property type="molecule type" value="Genomic_DNA"/>
</dbReference>
<organism evidence="1">
    <name type="scientific">bioreactor metagenome</name>
    <dbReference type="NCBI Taxonomy" id="1076179"/>
    <lineage>
        <taxon>unclassified sequences</taxon>
        <taxon>metagenomes</taxon>
        <taxon>ecological metagenomes</taxon>
    </lineage>
</organism>
<evidence type="ECO:0000313" key="1">
    <source>
        <dbReference type="EMBL" id="MPN08652.1"/>
    </source>
</evidence>
<protein>
    <submittedName>
        <fullName evidence="1">Uncharacterized protein</fullName>
    </submittedName>
</protein>
<reference evidence="1" key="1">
    <citation type="submission" date="2019-08" db="EMBL/GenBank/DDBJ databases">
        <authorList>
            <person name="Kucharzyk K."/>
            <person name="Murdoch R.W."/>
            <person name="Higgins S."/>
            <person name="Loffler F."/>
        </authorList>
    </citation>
    <scope>NUCLEOTIDE SEQUENCE</scope>
</reference>
<proteinExistence type="predicted"/>